<keyword evidence="1" id="KW-0472">Membrane</keyword>
<dbReference type="RefSeq" id="WP_224195981.1">
    <property type="nucleotide sequence ID" value="NZ_JAIRAU010000047.1"/>
</dbReference>
<sequence length="335" mass="37201">MTATSTTRRRRLIALLALQAGTFFVTILALMFAHPPEAFVPAIQALSLVVVLLGALTGRVLFSPPKPWLDAVAETGQGRETPECRVLLIGLGRSGKTSLIRQVLTGTTRAEQSTKTFNVYRAPRVTDLGGARFDIVLADYQGQKLSQLVIDPPISFFGPPGDRRINAIIFVVDLFRERRDAVGNPVCDAVLLEQYSHDTGAQIQERVDEQCKYISEFTIEIILETTFNRRQVCSIILVVNKIDLLRILVERGCLEGVSSSNMEHYVSNLYAPLLNLLREAARANEVEGLFGAYLVSARTGENVAVAFSEILRRFQLLHWRGSTDAREFVQEMAHG</sequence>
<evidence type="ECO:0000313" key="2">
    <source>
        <dbReference type="EMBL" id="MBZ5714250.1"/>
    </source>
</evidence>
<accession>A0ABS7U1M9</accession>
<comment type="caution">
    <text evidence="2">The sequence shown here is derived from an EMBL/GenBank/DDBJ whole genome shotgun (WGS) entry which is preliminary data.</text>
</comment>
<keyword evidence="1" id="KW-0812">Transmembrane</keyword>
<name>A0ABS7U1M9_9BACT</name>
<gene>
    <name evidence="2" type="ORF">K7C98_33880</name>
</gene>
<dbReference type="EMBL" id="JAIRAU010000047">
    <property type="protein sequence ID" value="MBZ5714250.1"/>
    <property type="molecule type" value="Genomic_DNA"/>
</dbReference>
<feature type="transmembrane region" description="Helical" evidence="1">
    <location>
        <begin position="12"/>
        <end position="33"/>
    </location>
</feature>
<evidence type="ECO:0008006" key="4">
    <source>
        <dbReference type="Google" id="ProtNLM"/>
    </source>
</evidence>
<organism evidence="2 3">
    <name type="scientific">Nannocystis pusilla</name>
    <dbReference type="NCBI Taxonomy" id="889268"/>
    <lineage>
        <taxon>Bacteria</taxon>
        <taxon>Pseudomonadati</taxon>
        <taxon>Myxococcota</taxon>
        <taxon>Polyangia</taxon>
        <taxon>Nannocystales</taxon>
        <taxon>Nannocystaceae</taxon>
        <taxon>Nannocystis</taxon>
    </lineage>
</organism>
<dbReference type="PRINTS" id="PR00449">
    <property type="entry name" value="RASTRNSFRMNG"/>
</dbReference>
<dbReference type="InterPro" id="IPR027417">
    <property type="entry name" value="P-loop_NTPase"/>
</dbReference>
<reference evidence="2" key="1">
    <citation type="submission" date="2021-08" db="EMBL/GenBank/DDBJ databases">
        <authorList>
            <person name="Stevens D.C."/>
        </authorList>
    </citation>
    <scope>NUCLEOTIDE SEQUENCE</scope>
    <source>
        <strain evidence="2">DSM 53165</strain>
    </source>
</reference>
<dbReference type="Proteomes" id="UP001139031">
    <property type="component" value="Unassembled WGS sequence"/>
</dbReference>
<keyword evidence="1" id="KW-1133">Transmembrane helix</keyword>
<keyword evidence="3" id="KW-1185">Reference proteome</keyword>
<dbReference type="SUPFAM" id="SSF52540">
    <property type="entry name" value="P-loop containing nucleoside triphosphate hydrolases"/>
    <property type="match status" value="1"/>
</dbReference>
<protein>
    <recommendedName>
        <fullName evidence="4">G domain-containing protein</fullName>
    </recommendedName>
</protein>
<evidence type="ECO:0000256" key="1">
    <source>
        <dbReference type="SAM" id="Phobius"/>
    </source>
</evidence>
<dbReference type="Gene3D" id="3.40.50.300">
    <property type="entry name" value="P-loop containing nucleotide triphosphate hydrolases"/>
    <property type="match status" value="1"/>
</dbReference>
<proteinExistence type="predicted"/>
<evidence type="ECO:0000313" key="3">
    <source>
        <dbReference type="Proteomes" id="UP001139031"/>
    </source>
</evidence>
<feature type="transmembrane region" description="Helical" evidence="1">
    <location>
        <begin position="39"/>
        <end position="62"/>
    </location>
</feature>